<organism evidence="2 3">
    <name type="scientific">Gemmatimonas groenlandica</name>
    <dbReference type="NCBI Taxonomy" id="2732249"/>
    <lineage>
        <taxon>Bacteria</taxon>
        <taxon>Pseudomonadati</taxon>
        <taxon>Gemmatimonadota</taxon>
        <taxon>Gemmatimonadia</taxon>
        <taxon>Gemmatimonadales</taxon>
        <taxon>Gemmatimonadaceae</taxon>
        <taxon>Gemmatimonas</taxon>
    </lineage>
</organism>
<evidence type="ECO:0000313" key="2">
    <source>
        <dbReference type="EMBL" id="QJR37501.1"/>
    </source>
</evidence>
<keyword evidence="3" id="KW-1185">Reference proteome</keyword>
<dbReference type="InterPro" id="IPR032710">
    <property type="entry name" value="NTF2-like_dom_sf"/>
</dbReference>
<sequence length="99" mass="10520">MTPSLSAVAIVREIYAAVAAGDFEAVLTRLHDDVPVHVAASLPFGGTWRGKAGFQDMAARPCDHLPAVLLRYRRGGGDGATSTADVSTHATLDRWRFGV</sequence>
<accession>A0A6M4IZ45</accession>
<dbReference type="Pfam" id="PF12680">
    <property type="entry name" value="SnoaL_2"/>
    <property type="match status" value="1"/>
</dbReference>
<dbReference type="EMBL" id="CP053085">
    <property type="protein sequence ID" value="QJR37501.1"/>
    <property type="molecule type" value="Genomic_DNA"/>
</dbReference>
<gene>
    <name evidence="2" type="ORF">HKW67_19280</name>
</gene>
<proteinExistence type="predicted"/>
<dbReference type="Proteomes" id="UP000500938">
    <property type="component" value="Chromosome"/>
</dbReference>
<dbReference type="Gene3D" id="3.10.450.50">
    <property type="match status" value="1"/>
</dbReference>
<dbReference type="SUPFAM" id="SSF54427">
    <property type="entry name" value="NTF2-like"/>
    <property type="match status" value="1"/>
</dbReference>
<dbReference type="InterPro" id="IPR037401">
    <property type="entry name" value="SnoaL-like"/>
</dbReference>
<dbReference type="AlphaFoldDB" id="A0A6M4IZ45"/>
<feature type="domain" description="SnoaL-like" evidence="1">
    <location>
        <begin position="11"/>
        <end position="89"/>
    </location>
</feature>
<dbReference type="KEGG" id="ggr:HKW67_19280"/>
<reference evidence="2 3" key="1">
    <citation type="submission" date="2020-05" db="EMBL/GenBank/DDBJ databases">
        <title>Complete genome sequence of Gemmatimonas greenlandica TET16.</title>
        <authorList>
            <person name="Zeng Y."/>
        </authorList>
    </citation>
    <scope>NUCLEOTIDE SEQUENCE [LARGE SCALE GENOMIC DNA]</scope>
    <source>
        <strain evidence="2 3">TET16</strain>
    </source>
</reference>
<evidence type="ECO:0000313" key="3">
    <source>
        <dbReference type="Proteomes" id="UP000500938"/>
    </source>
</evidence>
<dbReference type="RefSeq" id="WP_171226936.1">
    <property type="nucleotide sequence ID" value="NZ_CP053085.1"/>
</dbReference>
<name>A0A6M4IZ45_9BACT</name>
<protein>
    <submittedName>
        <fullName evidence="2">Nuclear transport factor 2 family protein</fullName>
    </submittedName>
</protein>
<evidence type="ECO:0000259" key="1">
    <source>
        <dbReference type="Pfam" id="PF12680"/>
    </source>
</evidence>